<feature type="domain" description="FAD/NAD(P)-binding" evidence="1">
    <location>
        <begin position="7"/>
        <end position="159"/>
    </location>
</feature>
<dbReference type="PRINTS" id="PR00368">
    <property type="entry name" value="FADPNR"/>
</dbReference>
<dbReference type="Proteomes" id="UP000616885">
    <property type="component" value="Unassembled WGS sequence"/>
</dbReference>
<sequence>MQQNIEKANKLVVVGGGAAGVEVATDAKSVYPNKSVTLVHSRSALMHRFGPGLQKAALEGMQKLGGDVILEDRLVGHDAEAGTVTLQSGKVLECDFLINCTGQKPHSELIAQLSPSCISETGHIKIKPTLQIADDAYPNIYVCGEVADTKTPNPNARSASRQAWVVAANILKLVQGKKPTEKYENFWADGLIKLTLGLDRSVTHFGDGKAELLFESVEKDEELMAAVCWSRMGKKPYEDDYLNKPELKPEVECA</sequence>
<dbReference type="Pfam" id="PF07992">
    <property type="entry name" value="Pyr_redox_2"/>
    <property type="match status" value="1"/>
</dbReference>
<accession>A0A8H7NIQ3</accession>
<name>A0A8H7NIQ3_BIOOC</name>
<dbReference type="AlphaFoldDB" id="A0A8H7NIQ3"/>
<evidence type="ECO:0000259" key="1">
    <source>
        <dbReference type="Pfam" id="PF07992"/>
    </source>
</evidence>
<dbReference type="Gene3D" id="3.50.50.100">
    <property type="match status" value="1"/>
</dbReference>
<organism evidence="2 3">
    <name type="scientific">Bionectria ochroleuca</name>
    <name type="common">Gliocladium roseum</name>
    <dbReference type="NCBI Taxonomy" id="29856"/>
    <lineage>
        <taxon>Eukaryota</taxon>
        <taxon>Fungi</taxon>
        <taxon>Dikarya</taxon>
        <taxon>Ascomycota</taxon>
        <taxon>Pezizomycotina</taxon>
        <taxon>Sordariomycetes</taxon>
        <taxon>Hypocreomycetidae</taxon>
        <taxon>Hypocreales</taxon>
        <taxon>Bionectriaceae</taxon>
        <taxon>Clonostachys</taxon>
    </lineage>
</organism>
<dbReference type="PANTHER" id="PTHR43735">
    <property type="entry name" value="APOPTOSIS-INDUCING FACTOR 1"/>
    <property type="match status" value="1"/>
</dbReference>
<dbReference type="EMBL" id="JADCTT010000002">
    <property type="protein sequence ID" value="KAF9756726.1"/>
    <property type="molecule type" value="Genomic_DNA"/>
</dbReference>
<gene>
    <name evidence="2" type="ORF">IM811_007670</name>
</gene>
<dbReference type="GO" id="GO:0004174">
    <property type="term" value="F:electron-transferring-flavoprotein dehydrogenase activity"/>
    <property type="evidence" value="ECO:0007669"/>
    <property type="project" value="TreeGrafter"/>
</dbReference>
<evidence type="ECO:0000313" key="3">
    <source>
        <dbReference type="Proteomes" id="UP000616885"/>
    </source>
</evidence>
<dbReference type="InterPro" id="IPR023753">
    <property type="entry name" value="FAD/NAD-binding_dom"/>
</dbReference>
<dbReference type="PANTHER" id="PTHR43735:SF11">
    <property type="entry name" value="HYPOTHETICAL OXIDOREDUCTASE (EUROFUNG)"/>
    <property type="match status" value="1"/>
</dbReference>
<comment type="caution">
    <text evidence="2">The sequence shown here is derived from an EMBL/GenBank/DDBJ whole genome shotgun (WGS) entry which is preliminary data.</text>
</comment>
<proteinExistence type="predicted"/>
<dbReference type="GO" id="GO:0005737">
    <property type="term" value="C:cytoplasm"/>
    <property type="evidence" value="ECO:0007669"/>
    <property type="project" value="TreeGrafter"/>
</dbReference>
<dbReference type="SUPFAM" id="SSF51905">
    <property type="entry name" value="FAD/NAD(P)-binding domain"/>
    <property type="match status" value="1"/>
</dbReference>
<dbReference type="InterPro" id="IPR036188">
    <property type="entry name" value="FAD/NAD-bd_sf"/>
</dbReference>
<evidence type="ECO:0000313" key="2">
    <source>
        <dbReference type="EMBL" id="KAF9756726.1"/>
    </source>
</evidence>
<reference evidence="2" key="1">
    <citation type="submission" date="2020-10" db="EMBL/GenBank/DDBJ databases">
        <title>High-Quality Genome Resource of Clonostachys rosea strain S41 by Oxford Nanopore Long-Read Sequencing.</title>
        <authorList>
            <person name="Wang H."/>
        </authorList>
    </citation>
    <scope>NUCLEOTIDE SEQUENCE</scope>
    <source>
        <strain evidence="2">S41</strain>
    </source>
</reference>
<dbReference type="GO" id="GO:0050660">
    <property type="term" value="F:flavin adenine dinucleotide binding"/>
    <property type="evidence" value="ECO:0007669"/>
    <property type="project" value="TreeGrafter"/>
</dbReference>
<dbReference type="PRINTS" id="PR00411">
    <property type="entry name" value="PNDRDTASEI"/>
</dbReference>
<protein>
    <recommendedName>
        <fullName evidence="1">FAD/NAD(P)-binding domain-containing protein</fullName>
    </recommendedName>
</protein>